<keyword evidence="5 9" id="KW-0862">Zinc</keyword>
<dbReference type="GO" id="GO:0017070">
    <property type="term" value="F:U6 snRNA binding"/>
    <property type="evidence" value="ECO:0007669"/>
    <property type="project" value="TreeGrafter"/>
</dbReference>
<evidence type="ECO:0000256" key="6">
    <source>
        <dbReference type="ARBA" id="ARBA00022884"/>
    </source>
</evidence>
<feature type="region of interest" description="Disordered" evidence="10">
    <location>
        <begin position="102"/>
        <end position="122"/>
    </location>
</feature>
<dbReference type="AlphaFoldDB" id="A0A077ZR43"/>
<dbReference type="GO" id="GO:0036002">
    <property type="term" value="F:pre-mRNA binding"/>
    <property type="evidence" value="ECO:0007669"/>
    <property type="project" value="TreeGrafter"/>
</dbReference>
<reference evidence="12 13" key="1">
    <citation type="submission" date="2014-06" db="EMBL/GenBank/DDBJ databases">
        <authorList>
            <person name="Swart Estienne"/>
        </authorList>
    </citation>
    <scope>NUCLEOTIDE SEQUENCE [LARGE SCALE GENOMIC DNA]</scope>
    <source>
        <strain evidence="12 13">130c</strain>
    </source>
</reference>
<evidence type="ECO:0000313" key="13">
    <source>
        <dbReference type="Proteomes" id="UP000039865"/>
    </source>
</evidence>
<gene>
    <name evidence="12" type="primary">Contig19198.g20355</name>
    <name evidence="12" type="ORF">STYLEM_1321</name>
</gene>
<evidence type="ECO:0000256" key="8">
    <source>
        <dbReference type="ARBA" id="ARBA00023242"/>
    </source>
</evidence>
<name>A0A077ZR43_STYLE</name>
<evidence type="ECO:0000256" key="4">
    <source>
        <dbReference type="ARBA" id="ARBA00022771"/>
    </source>
</evidence>
<feature type="zinc finger region" description="C3H1-type" evidence="9">
    <location>
        <begin position="210"/>
        <end position="237"/>
    </location>
</feature>
<protein>
    <submittedName>
        <fullName evidence="12">Pre-mrna-splicing factor</fullName>
    </submittedName>
</protein>
<dbReference type="Proteomes" id="UP000039865">
    <property type="component" value="Unassembled WGS sequence"/>
</dbReference>
<dbReference type="PANTHER" id="PTHR14089">
    <property type="entry name" value="PRE-MRNA-SPLICING FACTOR RBM22"/>
    <property type="match status" value="1"/>
</dbReference>
<evidence type="ECO:0000256" key="7">
    <source>
        <dbReference type="ARBA" id="ARBA00023187"/>
    </source>
</evidence>
<dbReference type="InterPro" id="IPR039171">
    <property type="entry name" value="Cwc2/Slt11"/>
</dbReference>
<feature type="domain" description="C3H1-type" evidence="11">
    <location>
        <begin position="210"/>
        <end position="237"/>
    </location>
</feature>
<keyword evidence="6" id="KW-0694">RNA-binding</keyword>
<evidence type="ECO:0000313" key="12">
    <source>
        <dbReference type="EMBL" id="CDW72362.1"/>
    </source>
</evidence>
<keyword evidence="2" id="KW-0507">mRNA processing</keyword>
<evidence type="ECO:0000256" key="9">
    <source>
        <dbReference type="PROSITE-ProRule" id="PRU00723"/>
    </source>
</evidence>
<dbReference type="InterPro" id="IPR012677">
    <property type="entry name" value="Nucleotide-bd_a/b_plait_sf"/>
</dbReference>
<feature type="compositionally biased region" description="Acidic residues" evidence="10">
    <location>
        <begin position="106"/>
        <end position="117"/>
    </location>
</feature>
<dbReference type="InParanoid" id="A0A077ZR43"/>
<accession>A0A077ZR43</accession>
<sequence length="510" mass="59978">MSQNSTYKQTKADKKKQEEDKKRKEYQERMARLEELQKDNLASMYPAYFEQQQFQQQSQSQLQSNVIQQNLPEITGEQPNQEAQEQIQTYLNQDEAIDLQQKNDSDSDYVDQNGCEEGEGRNDQEFQQQYKLFKQFKNLETREFMNRPARRQVQESKKETAYIEGNYDYNIWYDKYLTDRNQQVEKAPSLYKCKPLIDTGYTKADKFEKKGSTYFCVYFARGCCTEGVNCRFYHRTPQDEDLDKANEDNLRDVFGRARHATHKEDHSGIGSFNKECRTLMITDIQLPQDSLTPQRDMVVNIYEQFNPWGEIEDIHFSTQKCVAYIKYRHRYFAEFAREAMFDQVLAEGSNEPITIKWALDSPFDKSEAIRAQQEVKEAQLKGLNLAPITGKNKKKTQYLKTNYEDDQDGHNNLTIAQKLALKPSDLVPQLANPALRKREMKIMQKDRIRELEHEKNMYEVSEGFEANLYQGDDRKPSVNHGFIKDTQKIMENCNKMASILQQIESNKNQV</sequence>
<dbReference type="GO" id="GO:0008270">
    <property type="term" value="F:zinc ion binding"/>
    <property type="evidence" value="ECO:0007669"/>
    <property type="project" value="UniProtKB-KW"/>
</dbReference>
<dbReference type="EMBL" id="CCKQ01001256">
    <property type="protein sequence ID" value="CDW72362.1"/>
    <property type="molecule type" value="Genomic_DNA"/>
</dbReference>
<keyword evidence="3 9" id="KW-0479">Metal-binding</keyword>
<dbReference type="GO" id="GO:0000974">
    <property type="term" value="C:Prp19 complex"/>
    <property type="evidence" value="ECO:0007669"/>
    <property type="project" value="TreeGrafter"/>
</dbReference>
<evidence type="ECO:0000256" key="3">
    <source>
        <dbReference type="ARBA" id="ARBA00022723"/>
    </source>
</evidence>
<dbReference type="GO" id="GO:0006397">
    <property type="term" value="P:mRNA processing"/>
    <property type="evidence" value="ECO:0007669"/>
    <property type="project" value="UniProtKB-KW"/>
</dbReference>
<dbReference type="InterPro" id="IPR035979">
    <property type="entry name" value="RBD_domain_sf"/>
</dbReference>
<feature type="compositionally biased region" description="Basic and acidic residues" evidence="10">
    <location>
        <begin position="10"/>
        <end position="29"/>
    </location>
</feature>
<organism evidence="12 13">
    <name type="scientific">Stylonychia lemnae</name>
    <name type="common">Ciliate</name>
    <dbReference type="NCBI Taxonomy" id="5949"/>
    <lineage>
        <taxon>Eukaryota</taxon>
        <taxon>Sar</taxon>
        <taxon>Alveolata</taxon>
        <taxon>Ciliophora</taxon>
        <taxon>Intramacronucleata</taxon>
        <taxon>Spirotrichea</taxon>
        <taxon>Stichotrichia</taxon>
        <taxon>Sporadotrichida</taxon>
        <taxon>Oxytrichidae</taxon>
        <taxon>Stylonychinae</taxon>
        <taxon>Stylonychia</taxon>
    </lineage>
</organism>
<keyword evidence="13" id="KW-1185">Reference proteome</keyword>
<feature type="region of interest" description="Disordered" evidence="10">
    <location>
        <begin position="1"/>
        <end position="29"/>
    </location>
</feature>
<dbReference type="GO" id="GO:0008380">
    <property type="term" value="P:RNA splicing"/>
    <property type="evidence" value="ECO:0007669"/>
    <property type="project" value="UniProtKB-KW"/>
</dbReference>
<dbReference type="OrthoDB" id="10251848at2759"/>
<dbReference type="InterPro" id="IPR032297">
    <property type="entry name" value="Torus"/>
</dbReference>
<dbReference type="InterPro" id="IPR000571">
    <property type="entry name" value="Znf_CCCH"/>
</dbReference>
<dbReference type="GO" id="GO:0071007">
    <property type="term" value="C:U2-type catalytic step 2 spliceosome"/>
    <property type="evidence" value="ECO:0007669"/>
    <property type="project" value="TreeGrafter"/>
</dbReference>
<evidence type="ECO:0000259" key="11">
    <source>
        <dbReference type="PROSITE" id="PS50103"/>
    </source>
</evidence>
<dbReference type="Pfam" id="PF16131">
    <property type="entry name" value="Torus"/>
    <property type="match status" value="1"/>
</dbReference>
<evidence type="ECO:0000256" key="5">
    <source>
        <dbReference type="ARBA" id="ARBA00022833"/>
    </source>
</evidence>
<evidence type="ECO:0000256" key="2">
    <source>
        <dbReference type="ARBA" id="ARBA00022664"/>
    </source>
</evidence>
<dbReference type="PANTHER" id="PTHR14089:SF2">
    <property type="entry name" value="PRE-MRNA-SPLICING FACTOR CWC2"/>
    <property type="match status" value="1"/>
</dbReference>
<keyword evidence="7" id="KW-0508">mRNA splicing</keyword>
<dbReference type="Gene3D" id="3.30.70.330">
    <property type="match status" value="1"/>
</dbReference>
<keyword evidence="4 9" id="KW-0863">Zinc-finger</keyword>
<comment type="subcellular location">
    <subcellularLocation>
        <location evidence="1">Nucleus</location>
    </subcellularLocation>
</comment>
<proteinExistence type="predicted"/>
<evidence type="ECO:0000256" key="1">
    <source>
        <dbReference type="ARBA" id="ARBA00004123"/>
    </source>
</evidence>
<dbReference type="GO" id="GO:0071006">
    <property type="term" value="C:U2-type catalytic step 1 spliceosome"/>
    <property type="evidence" value="ECO:0007669"/>
    <property type="project" value="TreeGrafter"/>
</dbReference>
<evidence type="ECO:0000256" key="10">
    <source>
        <dbReference type="SAM" id="MobiDB-lite"/>
    </source>
</evidence>
<keyword evidence="8" id="KW-0539">Nucleus</keyword>
<dbReference type="SUPFAM" id="SSF54928">
    <property type="entry name" value="RNA-binding domain, RBD"/>
    <property type="match status" value="1"/>
</dbReference>
<dbReference type="PROSITE" id="PS50103">
    <property type="entry name" value="ZF_C3H1"/>
    <property type="match status" value="1"/>
</dbReference>